<comment type="similarity">
    <text evidence="1">Belongs to the IMPACT family.</text>
</comment>
<dbReference type="SUPFAM" id="SSF54980">
    <property type="entry name" value="EF-G C-terminal domain-like"/>
    <property type="match status" value="1"/>
</dbReference>
<organism evidence="4 5">
    <name type="scientific">Pseudonocardia xishanensis</name>
    <dbReference type="NCBI Taxonomy" id="630995"/>
    <lineage>
        <taxon>Bacteria</taxon>
        <taxon>Bacillati</taxon>
        <taxon>Actinomycetota</taxon>
        <taxon>Actinomycetes</taxon>
        <taxon>Pseudonocardiales</taxon>
        <taxon>Pseudonocardiaceae</taxon>
        <taxon>Pseudonocardia</taxon>
    </lineage>
</organism>
<dbReference type="Pfam" id="PF01205">
    <property type="entry name" value="Impact_N"/>
    <property type="match status" value="1"/>
</dbReference>
<dbReference type="Gene3D" id="3.30.230.30">
    <property type="entry name" value="Impact, N-terminal domain"/>
    <property type="match status" value="1"/>
</dbReference>
<dbReference type="PANTHER" id="PTHR16301:SF20">
    <property type="entry name" value="IMPACT FAMILY MEMBER YIGZ"/>
    <property type="match status" value="1"/>
</dbReference>
<feature type="domain" description="Impact N-terminal" evidence="2">
    <location>
        <begin position="20"/>
        <end position="121"/>
    </location>
</feature>
<dbReference type="RefSeq" id="WP_345422838.1">
    <property type="nucleotide sequence ID" value="NZ_BAABGT010000075.1"/>
</dbReference>
<dbReference type="EMBL" id="BAABGT010000075">
    <property type="protein sequence ID" value="GAA4553092.1"/>
    <property type="molecule type" value="Genomic_DNA"/>
</dbReference>
<dbReference type="PROSITE" id="PS00910">
    <property type="entry name" value="UPF0029"/>
    <property type="match status" value="1"/>
</dbReference>
<comment type="caution">
    <text evidence="4">The sequence shown here is derived from an EMBL/GenBank/DDBJ whole genome shotgun (WGS) entry which is preliminary data.</text>
</comment>
<accession>A0ABP8RYG2</accession>
<dbReference type="InterPro" id="IPR023582">
    <property type="entry name" value="Impact"/>
</dbReference>
<keyword evidence="5" id="KW-1185">Reference proteome</keyword>
<evidence type="ECO:0000313" key="5">
    <source>
        <dbReference type="Proteomes" id="UP001501598"/>
    </source>
</evidence>
<dbReference type="InterPro" id="IPR020568">
    <property type="entry name" value="Ribosomal_Su5_D2-typ_SF"/>
</dbReference>
<name>A0ABP8RYG2_9PSEU</name>
<dbReference type="InterPro" id="IPR015269">
    <property type="entry name" value="UPF0029_Impact_C"/>
</dbReference>
<proteinExistence type="inferred from homology"/>
<evidence type="ECO:0000313" key="4">
    <source>
        <dbReference type="EMBL" id="GAA4553092.1"/>
    </source>
</evidence>
<reference evidence="5" key="1">
    <citation type="journal article" date="2019" name="Int. J. Syst. Evol. Microbiol.">
        <title>The Global Catalogue of Microorganisms (GCM) 10K type strain sequencing project: providing services to taxonomists for standard genome sequencing and annotation.</title>
        <authorList>
            <consortium name="The Broad Institute Genomics Platform"/>
            <consortium name="The Broad Institute Genome Sequencing Center for Infectious Disease"/>
            <person name="Wu L."/>
            <person name="Ma J."/>
        </authorList>
    </citation>
    <scope>NUCLEOTIDE SEQUENCE [LARGE SCALE GENOMIC DNA]</scope>
    <source>
        <strain evidence="5">JCM 17906</strain>
    </source>
</reference>
<dbReference type="InterPro" id="IPR036956">
    <property type="entry name" value="Impact_N_sf"/>
</dbReference>
<feature type="domain" description="UPF0029" evidence="3">
    <location>
        <begin position="137"/>
        <end position="189"/>
    </location>
</feature>
<gene>
    <name evidence="4" type="ORF">GCM10023175_48190</name>
</gene>
<dbReference type="Pfam" id="PF09186">
    <property type="entry name" value="DUF1949"/>
    <property type="match status" value="1"/>
</dbReference>
<dbReference type="InterPro" id="IPR020569">
    <property type="entry name" value="UPF0029_Impact_CS"/>
</dbReference>
<dbReference type="SUPFAM" id="SSF54211">
    <property type="entry name" value="Ribosomal protein S5 domain 2-like"/>
    <property type="match status" value="1"/>
</dbReference>
<dbReference type="PANTHER" id="PTHR16301">
    <property type="entry name" value="IMPACT-RELATED"/>
    <property type="match status" value="1"/>
</dbReference>
<dbReference type="InterPro" id="IPR001498">
    <property type="entry name" value="Impact_N"/>
</dbReference>
<evidence type="ECO:0000259" key="3">
    <source>
        <dbReference type="Pfam" id="PF09186"/>
    </source>
</evidence>
<dbReference type="Proteomes" id="UP001501598">
    <property type="component" value="Unassembled WGS sequence"/>
</dbReference>
<sequence>MPEPLRVIARDGVHEIVIERSRFRTTLTRVSDPDSAAAVIAAVRREFWDATHHCTAFRIGEVQRSSDDGEPAGTAGVPMLEVLLRREVTDVVAVVTRWFGGVKLGAGGLVRAYGRAVSEALDVVGVRRRVRLTEFLLAVPHAGAGRIENALRTAGYAVASVEYGADATITARAADPAAFAAWLAALTGGAVEALAIGEVDVDVE</sequence>
<evidence type="ECO:0000256" key="1">
    <source>
        <dbReference type="ARBA" id="ARBA00007665"/>
    </source>
</evidence>
<protein>
    <submittedName>
        <fullName evidence="4">YigZ family protein</fullName>
    </submittedName>
</protein>
<evidence type="ECO:0000259" key="2">
    <source>
        <dbReference type="Pfam" id="PF01205"/>
    </source>
</evidence>
<dbReference type="InterPro" id="IPR035647">
    <property type="entry name" value="EFG_III/V"/>
</dbReference>